<organism evidence="1 2">
    <name type="scientific">Serinibacter salmoneus</name>
    <dbReference type="NCBI Taxonomy" id="556530"/>
    <lineage>
        <taxon>Bacteria</taxon>
        <taxon>Bacillati</taxon>
        <taxon>Actinomycetota</taxon>
        <taxon>Actinomycetes</taxon>
        <taxon>Micrococcales</taxon>
        <taxon>Beutenbergiaceae</taxon>
        <taxon>Serinibacter</taxon>
    </lineage>
</organism>
<keyword evidence="2" id="KW-1185">Reference proteome</keyword>
<comment type="caution">
    <text evidence="1">The sequence shown here is derived from an EMBL/GenBank/DDBJ whole genome shotgun (WGS) entry which is preliminary data.</text>
</comment>
<evidence type="ECO:0000313" key="2">
    <source>
        <dbReference type="Proteomes" id="UP000224915"/>
    </source>
</evidence>
<gene>
    <name evidence="1" type="ORF">ATL40_1711</name>
</gene>
<reference evidence="1 2" key="1">
    <citation type="submission" date="2017-10" db="EMBL/GenBank/DDBJ databases">
        <title>Sequencing the genomes of 1000 actinobacteria strains.</title>
        <authorList>
            <person name="Klenk H.-P."/>
        </authorList>
    </citation>
    <scope>NUCLEOTIDE SEQUENCE [LARGE SCALE GENOMIC DNA]</scope>
    <source>
        <strain evidence="1 2">DSM 21801</strain>
    </source>
</reference>
<dbReference type="EMBL" id="PDJD01000001">
    <property type="protein sequence ID" value="PFG20126.1"/>
    <property type="molecule type" value="Genomic_DNA"/>
</dbReference>
<accession>A0A2A9D182</accession>
<dbReference type="Proteomes" id="UP000224915">
    <property type="component" value="Unassembled WGS sequence"/>
</dbReference>
<proteinExistence type="predicted"/>
<name>A0A2A9D182_9MICO</name>
<dbReference type="AlphaFoldDB" id="A0A2A9D182"/>
<sequence>MKKWVSVTTASIALVVLGGVGVAYAMGPRVLEGGERTREFSQTASTPLEGVGGCAEVTMSGTVAVHYVRIADVLDRERELLSELRIREPVVEVSTTGCDGEGALDVAQVTIASAFAGAECVGEWRLEEAHAEGDGHDPADGDAAAYAPACSKGPAAVRTTMDGPGSAFEQHQSNAELAVEGRASGREGVELCAAAAVAVAVSTEQNEEDLALVDLGEICFTR</sequence>
<dbReference type="RefSeq" id="WP_098469154.1">
    <property type="nucleotide sequence ID" value="NZ_PDJD01000001.1"/>
</dbReference>
<evidence type="ECO:0000313" key="1">
    <source>
        <dbReference type="EMBL" id="PFG20126.1"/>
    </source>
</evidence>
<protein>
    <submittedName>
        <fullName evidence="1">Uncharacterized protein</fullName>
    </submittedName>
</protein>